<dbReference type="NCBIfam" id="TIGR00756">
    <property type="entry name" value="PPR"/>
    <property type="match status" value="1"/>
</dbReference>
<feature type="compositionally biased region" description="Low complexity" evidence="4">
    <location>
        <begin position="1548"/>
        <end position="1563"/>
    </location>
</feature>
<comment type="caution">
    <text evidence="6">The sequence shown here is derived from an EMBL/GenBank/DDBJ whole genome shotgun (WGS) entry which is preliminary data.</text>
</comment>
<feature type="compositionally biased region" description="Polar residues" evidence="4">
    <location>
        <begin position="235"/>
        <end position="250"/>
    </location>
</feature>
<feature type="region of interest" description="Disordered" evidence="4">
    <location>
        <begin position="807"/>
        <end position="849"/>
    </location>
</feature>
<dbReference type="PANTHER" id="PTHR47447">
    <property type="entry name" value="OS03G0856100 PROTEIN"/>
    <property type="match status" value="1"/>
</dbReference>
<keyword evidence="7" id="KW-1185">Reference proteome</keyword>
<dbReference type="InterPro" id="IPR002885">
    <property type="entry name" value="PPR_rpt"/>
</dbReference>
<feature type="compositionally biased region" description="Acidic residues" evidence="4">
    <location>
        <begin position="289"/>
        <end position="307"/>
    </location>
</feature>
<dbReference type="InterPro" id="IPR012337">
    <property type="entry name" value="RNaseH-like_sf"/>
</dbReference>
<feature type="coiled-coil region" evidence="3">
    <location>
        <begin position="311"/>
        <end position="368"/>
    </location>
</feature>
<feature type="region of interest" description="Disordered" evidence="4">
    <location>
        <begin position="1524"/>
        <end position="1595"/>
    </location>
</feature>
<feature type="region of interest" description="Disordered" evidence="4">
    <location>
        <begin position="1007"/>
        <end position="1031"/>
    </location>
</feature>
<dbReference type="SUPFAM" id="SSF53098">
    <property type="entry name" value="Ribonuclease H-like"/>
    <property type="match status" value="1"/>
</dbReference>
<dbReference type="PANTHER" id="PTHR47447:SF17">
    <property type="entry name" value="OS12G0638900 PROTEIN"/>
    <property type="match status" value="1"/>
</dbReference>
<dbReference type="Proteomes" id="UP001642484">
    <property type="component" value="Unassembled WGS sequence"/>
</dbReference>
<organism evidence="6 7">
    <name type="scientific">Durusdinium trenchii</name>
    <dbReference type="NCBI Taxonomy" id="1381693"/>
    <lineage>
        <taxon>Eukaryota</taxon>
        <taxon>Sar</taxon>
        <taxon>Alveolata</taxon>
        <taxon>Dinophyceae</taxon>
        <taxon>Suessiales</taxon>
        <taxon>Symbiodiniaceae</taxon>
        <taxon>Durusdinium</taxon>
    </lineage>
</organism>
<keyword evidence="1" id="KW-0677">Repeat</keyword>
<feature type="repeat" description="PPR" evidence="2">
    <location>
        <begin position="2431"/>
        <end position="2465"/>
    </location>
</feature>
<feature type="domain" description="Integrase catalytic" evidence="5">
    <location>
        <begin position="1314"/>
        <end position="1425"/>
    </location>
</feature>
<evidence type="ECO:0000256" key="2">
    <source>
        <dbReference type="PROSITE-ProRule" id="PRU00708"/>
    </source>
</evidence>
<dbReference type="Pfam" id="PF13041">
    <property type="entry name" value="PPR_2"/>
    <property type="match status" value="1"/>
</dbReference>
<dbReference type="Gene3D" id="1.25.40.10">
    <property type="entry name" value="Tetratricopeptide repeat domain"/>
    <property type="match status" value="4"/>
</dbReference>
<evidence type="ECO:0000256" key="3">
    <source>
        <dbReference type="SAM" id="Coils"/>
    </source>
</evidence>
<evidence type="ECO:0000313" key="7">
    <source>
        <dbReference type="Proteomes" id="UP001642484"/>
    </source>
</evidence>
<name>A0ABP0MLV5_9DINO</name>
<protein>
    <recommendedName>
        <fullName evidence="5">Integrase catalytic domain-containing protein</fullName>
    </recommendedName>
</protein>
<dbReference type="Pfam" id="PF01535">
    <property type="entry name" value="PPR"/>
    <property type="match status" value="3"/>
</dbReference>
<dbReference type="PROSITE" id="PS51375">
    <property type="entry name" value="PPR"/>
    <property type="match status" value="2"/>
</dbReference>
<sequence>MADEDKNGGSGAWSRVPTWDGNPQGWRAFMREMQWWMSALDLEGTKKYNLAARWLLRQSGIVRQRGEEFSPADLEYQREITATDPVTGEVVVITPEDPLAGLHKLLRALEGINGKTVLDKRGDLRNAFYLELRRRPGERLAEFCTRFRSAVADLKAEGVVLPSSELGWFLKQKLGLDAIRVQLLETALQGKESYEETELEVLRLFRDLHAADPLVRKGPPSDGHRNPILNKFMSQQHHQQYRNPSSKSSYAPSTAPSGSSFGSSRMSTSYRSDRPFPRKPQQRQAFAAEVEEEEPHEETHEDEPDEQYSLEEVLQAEAEILATELEEAVDDGIGPDIIQDVEETVESAAEALLTMREARSKLAEVRKDRGYGKASTGKMANKKSKLPCFDCNQLGHWAGDPECKNPGAGLGRKSPKKHPKSVKVVETMNTEHVVADPALLPAVDGNEALAVSCVSRNLKLSDVFHAPNSKEVHAVHTGLTADKRLVGALDSACNRTVTGSEWLHSFLRCLEHAPQAVRDLVQSSPEHEVFRFGDGGTQVSSTRWRIPVMLGDTVLCVWVSEVPVPSLGLLLGRDFLESVGANMSFANRVIQFEYLKCHALPLKQLAAGHYMLRLLPSHWAGLGTQKWRRLGIDGVVELQMSMQEWLKVKLVDKKHASLQDKLGTYGGKTQEENGIVPKGTFQKAELWQAWTVSNMSDCIWLRNRMGIRYAFLEDPILMGMLAAKSAKGLTARVKKESIAEAVEKAHQSQMQGTADQEARAMIGPRGGLPTLRSDLLRLAALLHVHIGEKDTVPVIKEKLKPMVEALKGRTPAADSRASSSTAQPPPVRLTSAPVQKPAAKPPPRAIQSFTPQPCEVLHQTRSMAALEQLLKQVSAAVEQIKDQPYSMQTQGTMPQQHSLEQASDVSMNDLDAEAQRQLMEDAALSMEAVYEEKLEAQYGEWGMLELTPEQKERAWEKHRRDQLSRFGVETAKINQALQTEFENEMNSFVNDEVFVHAIDFTTCLKPSSSVSQSTSSLRASTSQSSSSAPPFVSEVYTNTQRVMREAARRGHRVGTPMSLETGWNFLDADHREAAKRLVRKEKPYFLMIAFPCGPFGPLLRLNSSVNLEEILEKGRILMRFALELAAIQHEAGRHYILENPQPSAAWKEPDMVKFLDEFEAKVANLHQCQFGLRSLRGGLHRKATRVASSSFPVVALLDGRVCDRSHGHDPVIGGRVVTERAGHYPGPLARAFVVGMERQFNSEVEDGTKTPNAKIPASVRAAIARLHDNTGHRSNRRLARALAISGAPAAAIQAAKEHKCSICAERAPPKSQRVGSLPQPRDVSDQVHIDLLEAEDCKGTKYYIIHATDFCTRFQMSELLERKTAGAVVNFLKTRWWPIFGPMRTLVADQGREFILWELQDFCSRHSVRAEMARSRNSTIADVPEPGSIVYFFRFQKYNNKNTGSKRRLALRKWHGPGLLVAVEQGSEGNTGANAYISFKGQLTKCSLEHVRRASPMEQIVAGDWEEAIREAVASALHDMTRSGLPARPQEVHDQPIPEESEWPPVPISESESPSTESPDGEPLPAHPAFPTVGETPPVKPRERQPSSDLPPVHPREMVNALQSGTEASVSRLPSHSGVMASRLTTPMTRQNTPMAAPPLFAGASSSSAGVLGAQIERARLLEKRPAEMETEELRSLASSQAAFERPVGQPGCEPELHDTLVVSKEDVMSVLEQGDKVHPLIKLYCEACVDRANPLDAQVHDHGTWDGRWGLPSRSEFLARKKLGLMWPCGADELHEANAVQAARKEYYWRAMTPDQKAALRVAAEAGWSVWETNEAVEVLDDKTSQRIRADLKAKKEDCKILTPRCSLALGAPPPRAIHHHELLARSATQHARSAPGLRRSDLGHGAELLCGGKPVAPSCRDSMEQLRWNFAATNFQVAISACDAAGAADLARQLLRRWPCWSLEGFNSAVSAQRGIYWQQALELLDRAEELQLQLDLITYSAAISACQRHWHCGLELLGRLQREGLTANAVVWTTCLRACVLGEQWQAALDLFEQMQSQKQLTLLAFCDLFSALAERSSVLAATRIGDLGRQQQWPRALELFRETCQEDWSNTISCNAVINALAKSSQWQRALSFLQRTLQPDVVSYSTVMSAMERASEWLIAFQCLSEMERQEVQPNTISYNAALSACEKSQEWSWALLLMVSMGTVGIQADVVTVSATLSALEKGSRWRGAHRLLGAMPLQALQPDVICQNAAIRSSTGHLVWSSACDLLRALTRASLQPSRNSFNAVISACASGDEWQLSLCLLEEMRTSVVADAVSFSAAMAALEAQSLWHVALALLAAARSGHGGRMRGRTREELKTLDAVCFNSAVQVCAAARRWAEALELFGDLSQLFGPTKLALDACLDACLEVWPQAFHLLATATSSSTSSCDPHSHVSRHLRLELQPQDEVSYGLLFNALETSGAWEAAIQALHDLTREQVRPNAIMFGRCMSCGGHLTPKHWLNEMIRQGVELHCFAYTACIKSASTWAEAILLYEDLLERDLKPDLVIFSSLVEACERAGGPGAPGRQSPREPHWDPGWAAQLEEQMVCDLAELSLTERSRSRW</sequence>
<evidence type="ECO:0000259" key="5">
    <source>
        <dbReference type="PROSITE" id="PS50994"/>
    </source>
</evidence>
<gene>
    <name evidence="6" type="ORF">CCMP2556_LOCUS26330</name>
</gene>
<dbReference type="EMBL" id="CAXAMN010018224">
    <property type="protein sequence ID" value="CAK9052098.1"/>
    <property type="molecule type" value="Genomic_DNA"/>
</dbReference>
<proteinExistence type="predicted"/>
<evidence type="ECO:0000313" key="6">
    <source>
        <dbReference type="EMBL" id="CAK9052098.1"/>
    </source>
</evidence>
<dbReference type="PROSITE" id="PS50994">
    <property type="entry name" value="INTEGRASE"/>
    <property type="match status" value="1"/>
</dbReference>
<evidence type="ECO:0000256" key="1">
    <source>
        <dbReference type="ARBA" id="ARBA00022737"/>
    </source>
</evidence>
<reference evidence="6 7" key="1">
    <citation type="submission" date="2024-02" db="EMBL/GenBank/DDBJ databases">
        <authorList>
            <person name="Chen Y."/>
            <person name="Shah S."/>
            <person name="Dougan E. K."/>
            <person name="Thang M."/>
            <person name="Chan C."/>
        </authorList>
    </citation>
    <scope>NUCLEOTIDE SEQUENCE [LARGE SCALE GENOMIC DNA]</scope>
</reference>
<feature type="compositionally biased region" description="Low complexity" evidence="4">
    <location>
        <begin position="251"/>
        <end position="270"/>
    </location>
</feature>
<keyword evidence="3" id="KW-0175">Coiled coil</keyword>
<dbReference type="InterPro" id="IPR011990">
    <property type="entry name" value="TPR-like_helical_dom_sf"/>
</dbReference>
<dbReference type="InterPro" id="IPR036397">
    <property type="entry name" value="RNaseH_sf"/>
</dbReference>
<dbReference type="InterPro" id="IPR001584">
    <property type="entry name" value="Integrase_cat-core"/>
</dbReference>
<dbReference type="Pfam" id="PF00665">
    <property type="entry name" value="rve"/>
    <property type="match status" value="1"/>
</dbReference>
<accession>A0ABP0MLV5</accession>
<feature type="repeat" description="PPR" evidence="2">
    <location>
        <begin position="2125"/>
        <end position="2159"/>
    </location>
</feature>
<feature type="region of interest" description="Disordered" evidence="4">
    <location>
        <begin position="235"/>
        <end position="307"/>
    </location>
</feature>
<dbReference type="Gene3D" id="3.30.420.10">
    <property type="entry name" value="Ribonuclease H-like superfamily/Ribonuclease H"/>
    <property type="match status" value="1"/>
</dbReference>
<evidence type="ECO:0000256" key="4">
    <source>
        <dbReference type="SAM" id="MobiDB-lite"/>
    </source>
</evidence>